<feature type="transmembrane region" description="Helical" evidence="1">
    <location>
        <begin position="44"/>
        <end position="65"/>
    </location>
</feature>
<dbReference type="EMBL" id="BMUU01000015">
    <property type="protein sequence ID" value="GGY61776.1"/>
    <property type="molecule type" value="Genomic_DNA"/>
</dbReference>
<keyword evidence="1" id="KW-1133">Transmembrane helix</keyword>
<dbReference type="Proteomes" id="UP000600946">
    <property type="component" value="Unassembled WGS sequence"/>
</dbReference>
<protein>
    <submittedName>
        <fullName evidence="2">Uncharacterized protein</fullName>
    </submittedName>
</protein>
<name>A0ABQ3AQS4_9ACTN</name>
<proteinExistence type="predicted"/>
<accession>A0ABQ3AQS4</accession>
<sequence>MTGDRFVTPCRYTLRSAVEQLPWPIRNRRSAAREVQRMQIRRRALAVVMSAVALSTTLGAAASAAPPAFGGLRASSCGEAVRNTRADLQRAGSPTPATDWQGVRNAAQDFLNRHPWNSQGTQALQGDVNDLNRLCAP</sequence>
<evidence type="ECO:0000313" key="2">
    <source>
        <dbReference type="EMBL" id="GGY61776.1"/>
    </source>
</evidence>
<organism evidence="2 3">
    <name type="scientific">Streptomyces xanthochromogenes</name>
    <dbReference type="NCBI Taxonomy" id="67384"/>
    <lineage>
        <taxon>Bacteria</taxon>
        <taxon>Bacillati</taxon>
        <taxon>Actinomycetota</taxon>
        <taxon>Actinomycetes</taxon>
        <taxon>Kitasatosporales</taxon>
        <taxon>Streptomycetaceae</taxon>
        <taxon>Streptomyces</taxon>
    </lineage>
</organism>
<reference evidence="3" key="1">
    <citation type="journal article" date="2019" name="Int. J. Syst. Evol. Microbiol.">
        <title>The Global Catalogue of Microorganisms (GCM) 10K type strain sequencing project: providing services to taxonomists for standard genome sequencing and annotation.</title>
        <authorList>
            <consortium name="The Broad Institute Genomics Platform"/>
            <consortium name="The Broad Institute Genome Sequencing Center for Infectious Disease"/>
            <person name="Wu L."/>
            <person name="Ma J."/>
        </authorList>
    </citation>
    <scope>NUCLEOTIDE SEQUENCE [LARGE SCALE GENOMIC DNA]</scope>
    <source>
        <strain evidence="3">JCM 4594</strain>
    </source>
</reference>
<evidence type="ECO:0000313" key="3">
    <source>
        <dbReference type="Proteomes" id="UP000600946"/>
    </source>
</evidence>
<comment type="caution">
    <text evidence="2">The sequence shown here is derived from an EMBL/GenBank/DDBJ whole genome shotgun (WGS) entry which is preliminary data.</text>
</comment>
<keyword evidence="1" id="KW-0472">Membrane</keyword>
<evidence type="ECO:0000256" key="1">
    <source>
        <dbReference type="SAM" id="Phobius"/>
    </source>
</evidence>
<keyword evidence="3" id="KW-1185">Reference proteome</keyword>
<gene>
    <name evidence="2" type="ORF">GCM10010326_65780</name>
</gene>
<keyword evidence="1" id="KW-0812">Transmembrane</keyword>